<protein>
    <submittedName>
        <fullName evidence="2">Uncharacterized protein</fullName>
    </submittedName>
</protein>
<dbReference type="Proteomes" id="UP000642829">
    <property type="component" value="Unassembled WGS sequence"/>
</dbReference>
<evidence type="ECO:0000313" key="2">
    <source>
        <dbReference type="EMBL" id="GHC08825.1"/>
    </source>
</evidence>
<organism evidence="2 3">
    <name type="scientific">Cerasicoccus arenae</name>
    <dbReference type="NCBI Taxonomy" id="424488"/>
    <lineage>
        <taxon>Bacteria</taxon>
        <taxon>Pseudomonadati</taxon>
        <taxon>Verrucomicrobiota</taxon>
        <taxon>Opitutia</taxon>
        <taxon>Puniceicoccales</taxon>
        <taxon>Cerasicoccaceae</taxon>
        <taxon>Cerasicoccus</taxon>
    </lineage>
</organism>
<reference evidence="2" key="1">
    <citation type="journal article" date="2014" name="Int. J. Syst. Evol. Microbiol.">
        <title>Complete genome sequence of Corynebacterium casei LMG S-19264T (=DSM 44701T), isolated from a smear-ripened cheese.</title>
        <authorList>
            <consortium name="US DOE Joint Genome Institute (JGI-PGF)"/>
            <person name="Walter F."/>
            <person name="Albersmeier A."/>
            <person name="Kalinowski J."/>
            <person name="Ruckert C."/>
        </authorList>
    </citation>
    <scope>NUCLEOTIDE SEQUENCE</scope>
    <source>
        <strain evidence="2">KCTC 12870</strain>
    </source>
</reference>
<feature type="signal peptide" evidence="1">
    <location>
        <begin position="1"/>
        <end position="22"/>
    </location>
</feature>
<dbReference type="EMBL" id="BMXG01000020">
    <property type="protein sequence ID" value="GHC08825.1"/>
    <property type="molecule type" value="Genomic_DNA"/>
</dbReference>
<keyword evidence="1" id="KW-0732">Signal</keyword>
<evidence type="ECO:0000256" key="1">
    <source>
        <dbReference type="SAM" id="SignalP"/>
    </source>
</evidence>
<gene>
    <name evidence="2" type="ORF">GCM10007047_27550</name>
</gene>
<sequence length="185" mass="20155">MIRFLQRTLLVSSLLAGCLLHAKVETEARFDLRVIAPDFEGKWAEIEVETEKPTAPIQTYTAPVQEEVVVYNDLTSTEAAMLRSNNQKEFVGPEFAASTIYPSGQAVVFGVTENKAADIVILDDGLDQGFRVGMLCDVIRGDTVIGAIILVAVEADRSAGLIVNLQPGRKIVFGDLARIKTVQFS</sequence>
<accession>A0A8J3DJN9</accession>
<evidence type="ECO:0000313" key="3">
    <source>
        <dbReference type="Proteomes" id="UP000642829"/>
    </source>
</evidence>
<name>A0A8J3DJN9_9BACT</name>
<keyword evidence="3" id="KW-1185">Reference proteome</keyword>
<reference evidence="2" key="2">
    <citation type="submission" date="2020-09" db="EMBL/GenBank/DDBJ databases">
        <authorList>
            <person name="Sun Q."/>
            <person name="Kim S."/>
        </authorList>
    </citation>
    <scope>NUCLEOTIDE SEQUENCE</scope>
    <source>
        <strain evidence="2">KCTC 12870</strain>
    </source>
</reference>
<dbReference type="PROSITE" id="PS51257">
    <property type="entry name" value="PROKAR_LIPOPROTEIN"/>
    <property type="match status" value="1"/>
</dbReference>
<comment type="caution">
    <text evidence="2">The sequence shown here is derived from an EMBL/GenBank/DDBJ whole genome shotgun (WGS) entry which is preliminary data.</text>
</comment>
<dbReference type="AlphaFoldDB" id="A0A8J3DJN9"/>
<proteinExistence type="predicted"/>
<feature type="chain" id="PRO_5035285713" evidence="1">
    <location>
        <begin position="23"/>
        <end position="185"/>
    </location>
</feature>
<dbReference type="RefSeq" id="WP_189516226.1">
    <property type="nucleotide sequence ID" value="NZ_BMXG01000020.1"/>
</dbReference>